<gene>
    <name evidence="2" type="ORF">ABZV61_28490</name>
</gene>
<keyword evidence="3" id="KW-1185">Reference proteome</keyword>
<reference evidence="2 3" key="1">
    <citation type="submission" date="2024-06" db="EMBL/GenBank/DDBJ databases">
        <title>The Natural Products Discovery Center: Release of the First 8490 Sequenced Strains for Exploring Actinobacteria Biosynthetic Diversity.</title>
        <authorList>
            <person name="Kalkreuter E."/>
            <person name="Kautsar S.A."/>
            <person name="Yang D."/>
            <person name="Bader C.D."/>
            <person name="Teijaro C.N."/>
            <person name="Fluegel L."/>
            <person name="Davis C.M."/>
            <person name="Simpson J.R."/>
            <person name="Lauterbach L."/>
            <person name="Steele A.D."/>
            <person name="Gui C."/>
            <person name="Meng S."/>
            <person name="Li G."/>
            <person name="Viehrig K."/>
            <person name="Ye F."/>
            <person name="Su P."/>
            <person name="Kiefer A.F."/>
            <person name="Nichols A."/>
            <person name="Cepeda A.J."/>
            <person name="Yan W."/>
            <person name="Fan B."/>
            <person name="Jiang Y."/>
            <person name="Adhikari A."/>
            <person name="Zheng C.-J."/>
            <person name="Schuster L."/>
            <person name="Cowan T.M."/>
            <person name="Smanski M.J."/>
            <person name="Chevrette M.G."/>
            <person name="De Carvalho L.P.S."/>
            <person name="Shen B."/>
        </authorList>
    </citation>
    <scope>NUCLEOTIDE SEQUENCE [LARGE SCALE GENOMIC DNA]</scope>
    <source>
        <strain evidence="2 3">NPDC005137</strain>
    </source>
</reference>
<proteinExistence type="predicted"/>
<evidence type="ECO:0000313" key="2">
    <source>
        <dbReference type="EMBL" id="MET8436645.1"/>
    </source>
</evidence>
<dbReference type="RefSeq" id="WP_356711544.1">
    <property type="nucleotide sequence ID" value="NZ_JBEXIP010000028.1"/>
</dbReference>
<name>A0ABV2UFL7_9ACTN</name>
<dbReference type="EMBL" id="JBEXIP010000028">
    <property type="protein sequence ID" value="MET8436645.1"/>
    <property type="molecule type" value="Genomic_DNA"/>
</dbReference>
<dbReference type="Proteomes" id="UP001550044">
    <property type="component" value="Unassembled WGS sequence"/>
</dbReference>
<comment type="caution">
    <text evidence="2">The sequence shown here is derived from an EMBL/GenBank/DDBJ whole genome shotgun (WGS) entry which is preliminary data.</text>
</comment>
<dbReference type="Pfam" id="PF13020">
    <property type="entry name" value="NOV_C"/>
    <property type="match status" value="1"/>
</dbReference>
<evidence type="ECO:0000313" key="3">
    <source>
        <dbReference type="Proteomes" id="UP001550044"/>
    </source>
</evidence>
<organism evidence="2 3">
    <name type="scientific">Streptomyces sp. 900116325</name>
    <dbReference type="NCBI Taxonomy" id="3154295"/>
    <lineage>
        <taxon>Bacteria</taxon>
        <taxon>Bacillati</taxon>
        <taxon>Actinomycetota</taxon>
        <taxon>Actinomycetes</taxon>
        <taxon>Kitasatosporales</taxon>
        <taxon>Streptomycetaceae</taxon>
        <taxon>Streptomyces</taxon>
    </lineage>
</organism>
<feature type="domain" description="Protein NO VEIN C-terminal" evidence="1">
    <location>
        <begin position="61"/>
        <end position="125"/>
    </location>
</feature>
<sequence length="200" mass="21500">MVTATGSPVVEISDSELRGMGTVVAGPQVQWSRAAEEARRAIGAAGEQALLRLLRWGGVPQVSHVAAASDAYGYDIEAVRSLAESAHLEVKSTTDPTRLVIHLTRHEYEVMATDPEWCLAAVLMGRDGNAVNVATVSRRWLHSAVPADKAKEGRWESVRLEVPVYAMTPGLVSGPWRLLPDALVPSQPVWGLQGPVPLPV</sequence>
<protein>
    <submittedName>
        <fullName evidence="2">DUF3883 domain-containing protein</fullName>
    </submittedName>
</protein>
<accession>A0ABV2UFL7</accession>
<evidence type="ECO:0000259" key="1">
    <source>
        <dbReference type="Pfam" id="PF13020"/>
    </source>
</evidence>
<dbReference type="InterPro" id="IPR024975">
    <property type="entry name" value="NOV_C"/>
</dbReference>